<dbReference type="GO" id="GO:0015031">
    <property type="term" value="P:protein transport"/>
    <property type="evidence" value="ECO:0007669"/>
    <property type="project" value="InterPro"/>
</dbReference>
<feature type="compositionally biased region" description="Polar residues" evidence="2">
    <location>
        <begin position="927"/>
        <end position="947"/>
    </location>
</feature>
<dbReference type="SMART" id="SM00164">
    <property type="entry name" value="TBC"/>
    <property type="match status" value="1"/>
</dbReference>
<dbReference type="OrthoDB" id="29853at2759"/>
<sequence length="1276" mass="138625">MTHWEPAKMKSQLRVTAQRLGQLQDRMDSQAQITRRDVATLLQQDNVALARAKAQKLMNEDALSDLLQTLEMHIGMIVGHLGELERKDSPSPVVLEAAASIVVAAPQIDLKELRSVRDLLVQRLGPEFMRSVNDYVSTRVRRALTTQPASAIQLDQYLYSIAKAQGINWTPAPMPQTIINAVSGMLDPSSIPAVNLTSLRILCSHGLPDDPPWLRPKVWRLLLGTLPPEKEAWNEASRKSRENYYDLVRRLLEPFSNLPPPATPLSTLDESLMNASREFSQIPPKLMLGLQEAQDDVPLCPSDEAAPADIKIPCANSLDERLRMIREMQNSDEADEATPEIRLDSTPEIRLEDPQTDSSEDEEAYEGPGSVPPSPAPSASSVHSSGSTTLLRSRTMGAHPKHASALLRLLYLHSCLNPANQSPHIGSLLIPVYSALVEEVVPEDAAHAEADAFWLFEALVGEFADLNDAEGGRIWTQKLSARLYSVDPELAEDLQVKGLDPALPHYSFRWLIPVLTHTLPLRPLLTVWDAILSRPMRERGMNPKLEFLVDVCASMLLRTKNVLLRLGRPERKALDLWSDELAIIPSTPLAARELEDAFAEGMTFLQQYPLESAGGIEAVLQCACDLMHQTTHNGSKAANASLGARLRDTIWSGFAQNATSAESSDDHDGSDTTDDEETEQETHTGSQPSTLTARLANTVWRGISNESAMEAPPSPTSPASPMPPSPAHSPSPASISKTLPLPPSEMPEAGTSSAGPSKLWEYAEKLKESDAAATIAKVSTNWKVKAMDVWSKRASNASSMFLSPPPTAPLPLSPDPSMDPRRTSLNDDYQSRSLSEKRRGGSLPGLPPHLEGYSPPVRPAYFRPPRDSVMFTGNRSPLSPSNGEVSPASDAGSISSGGVRASLASFGFQQDQSRTAKAKSGPRPLLLNSSSLITNRSPVTPLSGSSEKSMDNIRRTRSPAQRDSTSSYSSHSPVHSRSATVDSDTGGSRIVPLRSSRSPMARGSRMVTPTSSTTSSPPKVHRRMNTETSTQLGSDDGQSSRGWGRVDVLDSPPTGPSPPPPKTPADAMSSLNRGVRVITSTPRTRSPSIGDTGDMSSDMDVKPVKYPLPRLSVGDTSDSSATQAPSPQRSPRSKQKRIPPKLSTTRPKENIVAENGSAGQNSLTTGWSENDDVDNVTTPRALSFQAEGGVSTSATPRNIRRVRKTSGEGNGEVRTRKLSGEGREVRIRKVSADGHSPRRRKLSGDRETTKHKRESSADEGDDEGYRDLLSAYESED</sequence>
<feature type="compositionally biased region" description="Basic and acidic residues" evidence="2">
    <location>
        <begin position="339"/>
        <end position="353"/>
    </location>
</feature>
<comment type="similarity">
    <text evidence="1">Belongs to the IST1 family.</text>
</comment>
<feature type="region of interest" description="Disordered" evidence="2">
    <location>
        <begin position="797"/>
        <end position="1276"/>
    </location>
</feature>
<organism evidence="4 5">
    <name type="scientific">Daedalea quercina L-15889</name>
    <dbReference type="NCBI Taxonomy" id="1314783"/>
    <lineage>
        <taxon>Eukaryota</taxon>
        <taxon>Fungi</taxon>
        <taxon>Dikarya</taxon>
        <taxon>Basidiomycota</taxon>
        <taxon>Agaricomycotina</taxon>
        <taxon>Agaricomycetes</taxon>
        <taxon>Polyporales</taxon>
        <taxon>Fomitopsis</taxon>
    </lineage>
</organism>
<dbReference type="InterPro" id="IPR005061">
    <property type="entry name" value="Ist1"/>
</dbReference>
<proteinExistence type="inferred from homology"/>
<dbReference type="PANTHER" id="PTHR12161:SF5">
    <property type="entry name" value="IST1 HOMOLOG"/>
    <property type="match status" value="1"/>
</dbReference>
<gene>
    <name evidence="4" type="ORF">DAEQUDRAFT_692996</name>
</gene>
<dbReference type="AlphaFoldDB" id="A0A165PGM6"/>
<feature type="compositionally biased region" description="Pro residues" evidence="2">
    <location>
        <begin position="803"/>
        <end position="814"/>
    </location>
</feature>
<reference evidence="4 5" key="1">
    <citation type="journal article" date="2016" name="Mol. Biol. Evol.">
        <title>Comparative Genomics of Early-Diverging Mushroom-Forming Fungi Provides Insights into the Origins of Lignocellulose Decay Capabilities.</title>
        <authorList>
            <person name="Nagy L.G."/>
            <person name="Riley R."/>
            <person name="Tritt A."/>
            <person name="Adam C."/>
            <person name="Daum C."/>
            <person name="Floudas D."/>
            <person name="Sun H."/>
            <person name="Yadav J.S."/>
            <person name="Pangilinan J."/>
            <person name="Larsson K.H."/>
            <person name="Matsuura K."/>
            <person name="Barry K."/>
            <person name="Labutti K."/>
            <person name="Kuo R."/>
            <person name="Ohm R.A."/>
            <person name="Bhattacharya S.S."/>
            <person name="Shirouzu T."/>
            <person name="Yoshinaga Y."/>
            <person name="Martin F.M."/>
            <person name="Grigoriev I.V."/>
            <person name="Hibbett D.S."/>
        </authorList>
    </citation>
    <scope>NUCLEOTIDE SEQUENCE [LARGE SCALE GENOMIC DNA]</scope>
    <source>
        <strain evidence="4 5">L-15889</strain>
    </source>
</reference>
<dbReference type="Proteomes" id="UP000076727">
    <property type="component" value="Unassembled WGS sequence"/>
</dbReference>
<feature type="region of interest" description="Disordered" evidence="2">
    <location>
        <begin position="657"/>
        <end position="693"/>
    </location>
</feature>
<dbReference type="Pfam" id="PF00566">
    <property type="entry name" value="RabGAP-TBC"/>
    <property type="match status" value="1"/>
</dbReference>
<evidence type="ECO:0000256" key="1">
    <source>
        <dbReference type="ARBA" id="ARBA00005536"/>
    </source>
</evidence>
<dbReference type="Pfam" id="PF03398">
    <property type="entry name" value="Ist1"/>
    <property type="match status" value="1"/>
</dbReference>
<accession>A0A165PGM6</accession>
<keyword evidence="5" id="KW-1185">Reference proteome</keyword>
<dbReference type="InterPro" id="IPR035969">
    <property type="entry name" value="Rab-GAP_TBC_sf"/>
</dbReference>
<dbReference type="STRING" id="1314783.A0A165PGM6"/>
<protein>
    <recommendedName>
        <fullName evidence="3">Rab-GAP TBC domain-containing protein</fullName>
    </recommendedName>
</protein>
<dbReference type="InterPro" id="IPR042277">
    <property type="entry name" value="IST1-like"/>
</dbReference>
<evidence type="ECO:0000259" key="3">
    <source>
        <dbReference type="PROSITE" id="PS50086"/>
    </source>
</evidence>
<feature type="compositionally biased region" description="Pro residues" evidence="2">
    <location>
        <begin position="712"/>
        <end position="729"/>
    </location>
</feature>
<feature type="region of interest" description="Disordered" evidence="2">
    <location>
        <begin position="328"/>
        <end position="389"/>
    </location>
</feature>
<dbReference type="EMBL" id="KV429069">
    <property type="protein sequence ID" value="KZT68190.1"/>
    <property type="molecule type" value="Genomic_DNA"/>
</dbReference>
<dbReference type="Gene3D" id="1.10.472.80">
    <property type="entry name" value="Ypt/Rab-GAP domain of gyp1p, domain 3"/>
    <property type="match status" value="1"/>
</dbReference>
<dbReference type="Gene3D" id="1.20.1260.60">
    <property type="entry name" value="Vacuolar protein sorting-associated protein Ist1"/>
    <property type="match status" value="1"/>
</dbReference>
<dbReference type="InterPro" id="IPR000195">
    <property type="entry name" value="Rab-GAP-TBC_dom"/>
</dbReference>
<evidence type="ECO:0000313" key="4">
    <source>
        <dbReference type="EMBL" id="KZT68190.1"/>
    </source>
</evidence>
<feature type="compositionally biased region" description="Pro residues" evidence="2">
    <location>
        <begin position="1053"/>
        <end position="1063"/>
    </location>
</feature>
<feature type="compositionally biased region" description="Low complexity" evidence="2">
    <location>
        <begin position="377"/>
        <end position="389"/>
    </location>
</feature>
<dbReference type="PANTHER" id="PTHR12161">
    <property type="entry name" value="IST1 FAMILY MEMBER"/>
    <property type="match status" value="1"/>
</dbReference>
<feature type="compositionally biased region" description="Acidic residues" evidence="2">
    <location>
        <begin position="354"/>
        <end position="365"/>
    </location>
</feature>
<feature type="compositionally biased region" description="Polar residues" evidence="2">
    <location>
        <begin position="1157"/>
        <end position="1168"/>
    </location>
</feature>
<dbReference type="PROSITE" id="PS50086">
    <property type="entry name" value="TBC_RABGAP"/>
    <property type="match status" value="1"/>
</dbReference>
<feature type="compositionally biased region" description="Polar residues" evidence="2">
    <location>
        <begin position="1078"/>
        <end position="1089"/>
    </location>
</feature>
<evidence type="ECO:0000256" key="2">
    <source>
        <dbReference type="SAM" id="MobiDB-lite"/>
    </source>
</evidence>
<feature type="compositionally biased region" description="Low complexity" evidence="2">
    <location>
        <begin position="1008"/>
        <end position="1018"/>
    </location>
</feature>
<feature type="compositionally biased region" description="Polar residues" evidence="2">
    <location>
        <begin position="1026"/>
        <end position="1041"/>
    </location>
</feature>
<feature type="region of interest" description="Disordered" evidence="2">
    <location>
        <begin position="707"/>
        <end position="756"/>
    </location>
</feature>
<feature type="domain" description="Rab-GAP TBC" evidence="3">
    <location>
        <begin position="209"/>
        <end position="535"/>
    </location>
</feature>
<feature type="compositionally biased region" description="Low complexity" evidence="2">
    <location>
        <begin position="964"/>
        <end position="978"/>
    </location>
</feature>
<feature type="compositionally biased region" description="Basic and acidic residues" evidence="2">
    <location>
        <begin position="1211"/>
        <end position="1248"/>
    </location>
</feature>
<feature type="compositionally biased region" description="Polar residues" evidence="2">
    <location>
        <begin position="1114"/>
        <end position="1130"/>
    </location>
</feature>
<name>A0A165PGM6_9APHY</name>
<feature type="compositionally biased region" description="Polar residues" evidence="2">
    <location>
        <begin position="871"/>
        <end position="884"/>
    </location>
</feature>
<dbReference type="SUPFAM" id="SSF47923">
    <property type="entry name" value="Ypt/Rab-GAP domain of gyp1p"/>
    <property type="match status" value="2"/>
</dbReference>
<evidence type="ECO:0000313" key="5">
    <source>
        <dbReference type="Proteomes" id="UP000076727"/>
    </source>
</evidence>